<dbReference type="AlphaFoldDB" id="A0A6S7GRR3"/>
<accession>A0A6S7GRR3</accession>
<dbReference type="Proteomes" id="UP001152795">
    <property type="component" value="Unassembled WGS sequence"/>
</dbReference>
<evidence type="ECO:0000313" key="2">
    <source>
        <dbReference type="EMBL" id="CAB3988997.1"/>
    </source>
</evidence>
<feature type="domain" description="QRICH1-like" evidence="1">
    <location>
        <begin position="55"/>
        <end position="161"/>
    </location>
</feature>
<gene>
    <name evidence="2" type="ORF">PACLA_8A035100</name>
</gene>
<proteinExistence type="predicted"/>
<dbReference type="PANTHER" id="PTHR21446">
    <property type="entry name" value="DUF3504 DOMAIN-CONTAINING PROTEIN"/>
    <property type="match status" value="1"/>
</dbReference>
<sequence length="208" mass="24470">MTETYGSISAAATKLKSRKAMYQDKRRDHQFEIGEEKTLVDLASQSTPESTKQKAMWAFQLYEVWAEWCRSVYKPESSRYRVGDILMLHLEQHVMTEEDLNEVLSQFIAEVRKDQGIRYPPKTLHELMSCLQKYIELKGRKVNFFLGIEFEKLRKSLDIEMKCSAKSNLGLNRKQAEVISVEIEKLLWEQGILKAVKTRKVYYERCFI</sequence>
<dbReference type="OrthoDB" id="10040310at2759"/>
<dbReference type="PANTHER" id="PTHR21446:SF13">
    <property type="entry name" value="DUF3504 DOMAIN-CONTAINING PROTEIN"/>
    <property type="match status" value="1"/>
</dbReference>
<evidence type="ECO:0000259" key="1">
    <source>
        <dbReference type="Pfam" id="PF25561"/>
    </source>
</evidence>
<protein>
    <submittedName>
        <fullName evidence="2">Zinc finger MYM-type 3</fullName>
    </submittedName>
</protein>
<dbReference type="InterPro" id="IPR057926">
    <property type="entry name" value="QRICH1_dom"/>
</dbReference>
<keyword evidence="3" id="KW-1185">Reference proteome</keyword>
<dbReference type="InterPro" id="IPR052787">
    <property type="entry name" value="MAVS"/>
</dbReference>
<reference evidence="2" key="1">
    <citation type="submission" date="2020-04" db="EMBL/GenBank/DDBJ databases">
        <authorList>
            <person name="Alioto T."/>
            <person name="Alioto T."/>
            <person name="Gomez Garrido J."/>
        </authorList>
    </citation>
    <scope>NUCLEOTIDE SEQUENCE</scope>
    <source>
        <strain evidence="2">A484AB</strain>
    </source>
</reference>
<dbReference type="EMBL" id="CACRXK020001417">
    <property type="protein sequence ID" value="CAB3988997.1"/>
    <property type="molecule type" value="Genomic_DNA"/>
</dbReference>
<evidence type="ECO:0000313" key="3">
    <source>
        <dbReference type="Proteomes" id="UP001152795"/>
    </source>
</evidence>
<name>A0A6S7GRR3_PARCT</name>
<comment type="caution">
    <text evidence="2">The sequence shown here is derived from an EMBL/GenBank/DDBJ whole genome shotgun (WGS) entry which is preliminary data.</text>
</comment>
<organism evidence="2 3">
    <name type="scientific">Paramuricea clavata</name>
    <name type="common">Red gorgonian</name>
    <name type="synonym">Violescent sea-whip</name>
    <dbReference type="NCBI Taxonomy" id="317549"/>
    <lineage>
        <taxon>Eukaryota</taxon>
        <taxon>Metazoa</taxon>
        <taxon>Cnidaria</taxon>
        <taxon>Anthozoa</taxon>
        <taxon>Octocorallia</taxon>
        <taxon>Malacalcyonacea</taxon>
        <taxon>Plexauridae</taxon>
        <taxon>Paramuricea</taxon>
    </lineage>
</organism>
<dbReference type="Pfam" id="PF25561">
    <property type="entry name" value="QRICH1"/>
    <property type="match status" value="1"/>
</dbReference>